<dbReference type="Proteomes" id="UP000320055">
    <property type="component" value="Unassembled WGS sequence"/>
</dbReference>
<dbReference type="RefSeq" id="WP_144864838.1">
    <property type="nucleotide sequence ID" value="NZ_LR213785.1"/>
</dbReference>
<dbReference type="Pfam" id="PF05226">
    <property type="entry name" value="CHASE2"/>
    <property type="match status" value="1"/>
</dbReference>
<dbReference type="EMBL" id="CAACVJ010000168">
    <property type="protein sequence ID" value="VEP14213.1"/>
    <property type="molecule type" value="Genomic_DNA"/>
</dbReference>
<sequence length="356" mass="39415">MFWSGIKEKAWQFKGLLIIASSIAGLVIAGSFTSAYQALEWSTLDLWFRLRPQEDRDSRIVVVDISESDIRELGEWPISDRTLANLLNNIAQQQPRVIGLDLYRDLPQGDIVGQQKLSEFFRTTPNIIGVAKVVGDSVFAPPILEESGQTAMADLVIDQDAKVRRGLISIKTAEDGVILGLAAKLALIYLAQEDITLQAVENSKDRILGQAAFSPLGKNEGAYRGADVGGFQILLNFRGTEDQFARTSLTEVLNKQVASDLFKDKIVLIGSTAPSLNDSFYTPYSSSDLKFQQMPGVYIHANLTSQIVSAALDNRLMIEGISEIGEWLWIIWWSFVGATISLVLLDIDLLQKFFLL</sequence>
<reference evidence="2 3" key="1">
    <citation type="submission" date="2019-01" db="EMBL/GenBank/DDBJ databases">
        <authorList>
            <person name="Brito A."/>
        </authorList>
    </citation>
    <scope>NUCLEOTIDE SEQUENCE [LARGE SCALE GENOMIC DNA]</scope>
    <source>
        <strain evidence="2">1</strain>
    </source>
</reference>
<accession>A0A563VS29</accession>
<proteinExistence type="predicted"/>
<dbReference type="AlphaFoldDB" id="A0A563VS29"/>
<name>A0A563VS29_9CYAN</name>
<keyword evidence="3" id="KW-1185">Reference proteome</keyword>
<organism evidence="2 3">
    <name type="scientific">Hyella patelloides LEGE 07179</name>
    <dbReference type="NCBI Taxonomy" id="945734"/>
    <lineage>
        <taxon>Bacteria</taxon>
        <taxon>Bacillati</taxon>
        <taxon>Cyanobacteriota</taxon>
        <taxon>Cyanophyceae</taxon>
        <taxon>Pleurocapsales</taxon>
        <taxon>Hyellaceae</taxon>
        <taxon>Hyella</taxon>
    </lineage>
</organism>
<dbReference type="OrthoDB" id="337251at2"/>
<gene>
    <name evidence="2" type="ORF">H1P_250005</name>
</gene>
<evidence type="ECO:0000313" key="2">
    <source>
        <dbReference type="EMBL" id="VEP14213.1"/>
    </source>
</evidence>
<feature type="domain" description="CHASE2" evidence="1">
    <location>
        <begin position="36"/>
        <end position="340"/>
    </location>
</feature>
<evidence type="ECO:0000259" key="1">
    <source>
        <dbReference type="SMART" id="SM01080"/>
    </source>
</evidence>
<evidence type="ECO:0000313" key="3">
    <source>
        <dbReference type="Proteomes" id="UP000320055"/>
    </source>
</evidence>
<dbReference type="InterPro" id="IPR007890">
    <property type="entry name" value="CHASE2"/>
</dbReference>
<protein>
    <submittedName>
        <fullName evidence="2">Diguanylate cyclase with Chase2 sensor</fullName>
    </submittedName>
</protein>
<dbReference type="SMART" id="SM01080">
    <property type="entry name" value="CHASE2"/>
    <property type="match status" value="1"/>
</dbReference>